<accession>A0A3P7PRR2</accession>
<dbReference type="KEGG" id="cbar:PATL70BA_0043"/>
<dbReference type="EMBL" id="LR130778">
    <property type="protein sequence ID" value="VDN45881.1"/>
    <property type="molecule type" value="Genomic_DNA"/>
</dbReference>
<sequence>MNLFKCTACGFVYEADEALDFCPKCGAPKEKHVLLSEEDANKIYASDESNDLHMELVNLAATMIDLSEAGIEIGLDPGCIDVFEKTIKMAWEIKNLAKAELGIHMTKGKW</sequence>
<dbReference type="Gene3D" id="2.20.28.10">
    <property type="match status" value="1"/>
</dbReference>
<keyword evidence="4" id="KW-1185">Reference proteome</keyword>
<organism evidence="3 4">
    <name type="scientific">Petrocella atlantisensis</name>
    <dbReference type="NCBI Taxonomy" id="2173034"/>
    <lineage>
        <taxon>Bacteria</taxon>
        <taxon>Bacillati</taxon>
        <taxon>Bacillota</taxon>
        <taxon>Clostridia</taxon>
        <taxon>Lachnospirales</taxon>
        <taxon>Vallitaleaceae</taxon>
        <taxon>Petrocella</taxon>
    </lineage>
</organism>
<evidence type="ECO:0000256" key="1">
    <source>
        <dbReference type="ARBA" id="ARBA00001965"/>
    </source>
</evidence>
<evidence type="ECO:0000259" key="2">
    <source>
        <dbReference type="PROSITE" id="PS50903"/>
    </source>
</evidence>
<name>A0A3P7PRR2_9FIRM</name>
<evidence type="ECO:0000313" key="3">
    <source>
        <dbReference type="EMBL" id="VDN45881.1"/>
    </source>
</evidence>
<comment type="cofactor">
    <cofactor evidence="1">
        <name>Fe(3+)</name>
        <dbReference type="ChEBI" id="CHEBI:29034"/>
    </cofactor>
</comment>
<proteinExistence type="predicted"/>
<feature type="domain" description="Rubredoxin-like" evidence="2">
    <location>
        <begin position="1"/>
        <end position="35"/>
    </location>
</feature>
<dbReference type="GO" id="GO:0005506">
    <property type="term" value="F:iron ion binding"/>
    <property type="evidence" value="ECO:0007669"/>
    <property type="project" value="InterPro"/>
</dbReference>
<gene>
    <name evidence="3" type="ORF">PATL70BA_0043</name>
</gene>
<evidence type="ECO:0000313" key="4">
    <source>
        <dbReference type="Proteomes" id="UP000279029"/>
    </source>
</evidence>
<dbReference type="Proteomes" id="UP000279029">
    <property type="component" value="Chromosome"/>
</dbReference>
<dbReference type="AlphaFoldDB" id="A0A3P7PRR2"/>
<reference evidence="3 4" key="1">
    <citation type="submission" date="2018-09" db="EMBL/GenBank/DDBJ databases">
        <authorList>
            <person name="Postec A."/>
        </authorList>
    </citation>
    <scope>NUCLEOTIDE SEQUENCE [LARGE SCALE GENOMIC DNA]</scope>
    <source>
        <strain evidence="3">70B-A</strain>
    </source>
</reference>
<dbReference type="SUPFAM" id="SSF57802">
    <property type="entry name" value="Rubredoxin-like"/>
    <property type="match status" value="1"/>
</dbReference>
<dbReference type="InterPro" id="IPR024934">
    <property type="entry name" value="Rubredoxin-like_dom"/>
</dbReference>
<dbReference type="RefSeq" id="WP_125135475.1">
    <property type="nucleotide sequence ID" value="NZ_LR130778.1"/>
</dbReference>
<dbReference type="InterPro" id="IPR048574">
    <property type="entry name" value="RUBY_RBDX"/>
</dbReference>
<dbReference type="Pfam" id="PF21349">
    <property type="entry name" value="RUBY_RBDX"/>
    <property type="match status" value="1"/>
</dbReference>
<dbReference type="OrthoDB" id="9799749at2"/>
<protein>
    <submittedName>
        <fullName evidence="3">Rubredoxin</fullName>
    </submittedName>
</protein>
<dbReference type="PROSITE" id="PS50903">
    <property type="entry name" value="RUBREDOXIN_LIKE"/>
    <property type="match status" value="1"/>
</dbReference>